<evidence type="ECO:0000259" key="3">
    <source>
        <dbReference type="Pfam" id="PF01835"/>
    </source>
</evidence>
<feature type="domain" description="Macroglobulin" evidence="3">
    <location>
        <begin position="55"/>
        <end position="140"/>
    </location>
</feature>
<evidence type="ECO:0000313" key="6">
    <source>
        <dbReference type="Proteomes" id="UP000622017"/>
    </source>
</evidence>
<feature type="domain" description="TonB-dependent receptor plug" evidence="4">
    <location>
        <begin position="634"/>
        <end position="730"/>
    </location>
</feature>
<dbReference type="NCBIfam" id="TIGR04057">
    <property type="entry name" value="SusC_RagA_signa"/>
    <property type="match status" value="1"/>
</dbReference>
<keyword evidence="6" id="KW-1185">Reference proteome</keyword>
<evidence type="ECO:0000256" key="2">
    <source>
        <dbReference type="PROSITE-ProRule" id="PRU01360"/>
    </source>
</evidence>
<proteinExistence type="inferred from homology"/>
<dbReference type="InterPro" id="IPR037066">
    <property type="entry name" value="Plug_dom_sf"/>
</dbReference>
<dbReference type="InterPro" id="IPR012910">
    <property type="entry name" value="Plug_dom"/>
</dbReference>
<keyword evidence="2" id="KW-0812">Transmembrane</keyword>
<dbReference type="InterPro" id="IPR039426">
    <property type="entry name" value="TonB-dep_rcpt-like"/>
</dbReference>
<name>A0ABR7MIK4_9BACT</name>
<keyword evidence="5" id="KW-0675">Receptor</keyword>
<dbReference type="InterPro" id="IPR023997">
    <property type="entry name" value="TonB-dep_OMP_SusC/RagA_CS"/>
</dbReference>
<dbReference type="Gene3D" id="2.60.40.1930">
    <property type="match status" value="1"/>
</dbReference>
<evidence type="ECO:0000313" key="5">
    <source>
        <dbReference type="EMBL" id="MBC6610897.1"/>
    </source>
</evidence>
<protein>
    <submittedName>
        <fullName evidence="5">TonB-dependent receptor plug domain-containing protein</fullName>
    </submittedName>
</protein>
<dbReference type="Proteomes" id="UP000622017">
    <property type="component" value="Unassembled WGS sequence"/>
</dbReference>
<dbReference type="Gene3D" id="2.170.130.10">
    <property type="entry name" value="TonB-dependent receptor, plug domain"/>
    <property type="match status" value="1"/>
</dbReference>
<dbReference type="PANTHER" id="PTHR30069">
    <property type="entry name" value="TONB-DEPENDENT OUTER MEMBRANE RECEPTOR"/>
    <property type="match status" value="1"/>
</dbReference>
<gene>
    <name evidence="5" type="ORF">H8B15_08175</name>
</gene>
<dbReference type="Pfam" id="PF01835">
    <property type="entry name" value="MG2"/>
    <property type="match status" value="1"/>
</dbReference>
<dbReference type="EMBL" id="JACSCY010000005">
    <property type="protein sequence ID" value="MBC6610897.1"/>
    <property type="molecule type" value="Genomic_DNA"/>
</dbReference>
<dbReference type="PROSITE" id="PS52016">
    <property type="entry name" value="TONB_DEPENDENT_REC_3"/>
    <property type="match status" value="1"/>
</dbReference>
<comment type="caution">
    <text evidence="5">The sequence shown here is derived from an EMBL/GenBank/DDBJ whole genome shotgun (WGS) entry which is preliminary data.</text>
</comment>
<evidence type="ECO:0000256" key="1">
    <source>
        <dbReference type="ARBA" id="ARBA00022729"/>
    </source>
</evidence>
<keyword evidence="2" id="KW-0813">Transport</keyword>
<dbReference type="InterPro" id="IPR002890">
    <property type="entry name" value="MG2"/>
</dbReference>
<dbReference type="PANTHER" id="PTHR30069:SF29">
    <property type="entry name" value="HEMOGLOBIN AND HEMOGLOBIN-HAPTOGLOBIN-BINDING PROTEIN 1-RELATED"/>
    <property type="match status" value="1"/>
</dbReference>
<accession>A0ABR7MIK4</accession>
<keyword evidence="2" id="KW-0998">Cell outer membrane</keyword>
<dbReference type="RefSeq" id="WP_187319193.1">
    <property type="nucleotide sequence ID" value="NZ_JACSCY010000005.1"/>
</dbReference>
<sequence length="844" mass="91931">MIPPFSQRRAGLLAGLLAVVLLLAGFQIAPQADGFLQQLVRQLNRFYAATFPEKSYLHLDKTVYAAGETVWLKAYVVQAGNHRPDTLSRVLYVDLLTPDQVLVRQQLLRLQNGTASGDILLPDTLVQGRYTVRAYTNWMRNTSPEYFYNQQIMVWHTPLDAVAPAIGERRGRVPNKPAAARLTVQFFPEGGNLVSGLESTIGFKATDANGRGVDVAGSIKDSRGRDVVTFKSLHAGMGRFQLKPEPGQTYQATVRQSGGAFLTTPLPAALPTGFTMKVMELKDQIQVFIQRQAGTGAAAAEAITLVAHVRGQVAYAGQGQVGAGATFSARIPKSRFQTGVAHFTLFDSQNQARCERLAFVGATTPDLRITLQPDKARYAPREKVTLRVAVADVEGKPVAGQFSLAVNNAQLVPASMEQRTIRSYLLLTSELRGTVEDPGYYFANPTYDTNLALDNLMLTQGWRRFVWKELLANRLGNYPYPLEQSLSVSGQVMNGQLLGSKETPAPNATVLLLRFGGENQLMTATTDSAGRFFFSGFAEQDTSRLLVRVQPQKGLRNPIVRLDRKVAEGAKNLPTIPLEVGSAEEVAYLQSSKKQQVMERQYSPDGKRILLQNVDVRGRREVSDGRRLYSRADAVVRTADIPAANSYTNILQLIQGRVAGVQVTGNPPNMNVTIRGISSFSGSNSPLFIIDGVQTDASIVNSISVQDVESVEILKGASAAIYGSRGGNGVIAIFTKRGNPNYDPANDPYAAAPMGMATYALPRYYPTREFYQPPYQQPGAQLPPDDTRSATLFWAPQIVTDANGQATITFYTSDIGGDYRLSLEGLTNNGLSGTGYGTLVVKGK</sequence>
<organism evidence="5 6">
    <name type="scientific">Hymenobacter citatus</name>
    <dbReference type="NCBI Taxonomy" id="2763506"/>
    <lineage>
        <taxon>Bacteria</taxon>
        <taxon>Pseudomonadati</taxon>
        <taxon>Bacteroidota</taxon>
        <taxon>Cytophagia</taxon>
        <taxon>Cytophagales</taxon>
        <taxon>Hymenobacteraceae</taxon>
        <taxon>Hymenobacter</taxon>
    </lineage>
</organism>
<comment type="similarity">
    <text evidence="2">Belongs to the TonB-dependent receptor family.</text>
</comment>
<comment type="subcellular location">
    <subcellularLocation>
        <location evidence="2">Cell outer membrane</location>
        <topology evidence="2">Multi-pass membrane protein</topology>
    </subcellularLocation>
</comment>
<reference evidence="5 6" key="1">
    <citation type="submission" date="2020-08" db="EMBL/GenBank/DDBJ databases">
        <title>Hymenobacter sp.</title>
        <authorList>
            <person name="Kim M.K."/>
        </authorList>
    </citation>
    <scope>NUCLEOTIDE SEQUENCE [LARGE SCALE GENOMIC DNA]</scope>
    <source>
        <strain evidence="5 6">BT507</strain>
    </source>
</reference>
<keyword evidence="1" id="KW-0732">Signal</keyword>
<dbReference type="Pfam" id="PF07715">
    <property type="entry name" value="Plug"/>
    <property type="match status" value="1"/>
</dbReference>
<keyword evidence="2" id="KW-0472">Membrane</keyword>
<evidence type="ECO:0000259" key="4">
    <source>
        <dbReference type="Pfam" id="PF07715"/>
    </source>
</evidence>
<keyword evidence="2" id="KW-1134">Transmembrane beta strand</keyword>
<dbReference type="SUPFAM" id="SSF56935">
    <property type="entry name" value="Porins"/>
    <property type="match status" value="1"/>
</dbReference>